<accession>A0A341ZKK3</accession>
<comment type="similarity">
    <text evidence="1">Belongs to the protease inhibitor I13 (potato type I serine protease inhibitor) family.</text>
</comment>
<dbReference type="Gramene" id="TraesJAG1D03G00542520.1">
    <property type="protein sequence ID" value="TraesJAG1D03G00542520.1.CDS1"/>
    <property type="gene ID" value="TraesJAG1D03G00542520"/>
</dbReference>
<dbReference type="SMR" id="A0A341ZKK3"/>
<dbReference type="GO" id="GO:0009611">
    <property type="term" value="P:response to wounding"/>
    <property type="evidence" value="ECO:0007669"/>
    <property type="project" value="InterPro"/>
</dbReference>
<dbReference type="Gramene" id="TraesPARA_EIv1.0_0307010.1">
    <property type="protein sequence ID" value="TraesPARA_EIv1.0_0307010.1.CDS1"/>
    <property type="gene ID" value="TraesPARA_EIv1.0_0307010"/>
</dbReference>
<dbReference type="Gramene" id="TraesSYM1D03G00550110.1">
    <property type="protein sequence ID" value="TraesSYM1D03G00550110.1.CDS1"/>
    <property type="gene ID" value="TraesSYM1D03G00550110"/>
</dbReference>
<dbReference type="GO" id="GO:0004867">
    <property type="term" value="F:serine-type endopeptidase inhibitor activity"/>
    <property type="evidence" value="ECO:0007669"/>
    <property type="project" value="UniProtKB-KW"/>
</dbReference>
<dbReference type="Gramene" id="TraesJAG1D03G00542530.1">
    <property type="protein sequence ID" value="TraesJAG1D03G00542530.1.CDS1"/>
    <property type="gene ID" value="TraesJAG1D03G00542530"/>
</dbReference>
<dbReference type="EnsemblPlants" id="TraesCS1D02G345800.1">
    <property type="protein sequence ID" value="TraesCS1D02G345800.1.cds1"/>
    <property type="gene ID" value="TraesCS1D02G345800"/>
</dbReference>
<dbReference type="Gramene" id="TraesLDM1D03G00545520.1">
    <property type="protein sequence ID" value="TraesLDM1D03G00545520.1.CDS1"/>
    <property type="gene ID" value="TraesLDM1D03G00545520"/>
</dbReference>
<dbReference type="Gramene" id="TraesCSU02G197400.1">
    <property type="protein sequence ID" value="TraesCSU02G197400.1.cds1"/>
    <property type="gene ID" value="TraesCSU02G197400"/>
</dbReference>
<dbReference type="Gramene" id="TraesLAC1D03G00546770.1">
    <property type="protein sequence ID" value="TraesLAC1D03G00546770.1.CDS1"/>
    <property type="gene ID" value="TraesLAC1D03G00546770"/>
</dbReference>
<keyword evidence="6" id="KW-1185">Reference proteome</keyword>
<dbReference type="Proteomes" id="UP000019116">
    <property type="component" value="Chromosome Un"/>
</dbReference>
<dbReference type="Gramene" id="TraesSTA1D03G00541870.1">
    <property type="protein sequence ID" value="TraesSTA1D03G00541870.1.CDS1"/>
    <property type="gene ID" value="TraesSTA1D03G00541870"/>
</dbReference>
<dbReference type="InterPro" id="IPR000864">
    <property type="entry name" value="Prot_inh_pot1"/>
</dbReference>
<evidence type="ECO:0000256" key="2">
    <source>
        <dbReference type="ARBA" id="ARBA00022690"/>
    </source>
</evidence>
<dbReference type="Gramene" id="TraesSTA1D03G00541880.1">
    <property type="protein sequence ID" value="TraesSTA1D03G00541880.1.CDS1"/>
    <property type="gene ID" value="TraesSTA1D03G00541880"/>
</dbReference>
<sequence length="94" mass="10047">MGATFSSVFGVRRAGAEEDEAPSAAPDREQRKSWPELVDCGAIDAASLILKDRPEVCVHFYDHGEDAPPTGFDPKRVVIFCDSGNIVVTAPTVG</sequence>
<dbReference type="Gramene" id="TraesCS1D03G0815100.1">
    <property type="protein sequence ID" value="TraesCS1D03G0815100.1.CDS1"/>
    <property type="gene ID" value="TraesCS1D03G0815100"/>
</dbReference>
<dbReference type="Gramene" id="TraesRN1D0100863900.1">
    <property type="protein sequence ID" value="TraesRN1D0100863900.1"/>
    <property type="gene ID" value="TraesRN1D0100863900"/>
</dbReference>
<dbReference type="Gramene" id="TraesCS1D03G0815000.1">
    <property type="protein sequence ID" value="TraesCS1D03G0815000.1.CDS1"/>
    <property type="gene ID" value="TraesCS1D03G0815000"/>
</dbReference>
<feature type="region of interest" description="Disordered" evidence="4">
    <location>
        <begin position="1"/>
        <end position="32"/>
    </location>
</feature>
<dbReference type="Gramene" id="TraesROB_scaffold_195734_01G000100.1">
    <property type="protein sequence ID" value="TraesROB_scaffold_195734_01G000100.1"/>
    <property type="gene ID" value="TraesROB_scaffold_195734_01G000100"/>
</dbReference>
<evidence type="ECO:0000313" key="5">
    <source>
        <dbReference type="EnsemblPlants" id="TraesCS1D02G345800.1.cds1"/>
    </source>
</evidence>
<dbReference type="Pfam" id="PF00280">
    <property type="entry name" value="potato_inhibit"/>
    <property type="match status" value="1"/>
</dbReference>
<dbReference type="Proteomes" id="UP000019116">
    <property type="component" value="Chromosome 1D"/>
</dbReference>
<dbReference type="InterPro" id="IPR036354">
    <property type="entry name" value="Prot_inh_pot1_sf"/>
</dbReference>
<evidence type="ECO:0008006" key="7">
    <source>
        <dbReference type="Google" id="ProtNLM"/>
    </source>
</evidence>
<reference evidence="5" key="2">
    <citation type="submission" date="2018-10" db="UniProtKB">
        <authorList>
            <consortium name="EnsemblPlants"/>
        </authorList>
    </citation>
    <scope>IDENTIFICATION</scope>
</reference>
<dbReference type="Gramene" id="TraesCSU03G0295600.1">
    <property type="protein sequence ID" value="TraesCSU03G0295600.1.CDS1"/>
    <property type="gene ID" value="TraesCSU03G0295600"/>
</dbReference>
<dbReference type="SUPFAM" id="SSF54654">
    <property type="entry name" value="CI-2 family of serine protease inhibitors"/>
    <property type="match status" value="1"/>
</dbReference>
<protein>
    <recommendedName>
        <fullName evidence="7">Subtilisin inhibitor 1</fullName>
    </recommendedName>
</protein>
<dbReference type="Gramene" id="TraesCS1D02G345800.1">
    <property type="protein sequence ID" value="TraesCS1D02G345800.1.cds1"/>
    <property type="gene ID" value="TraesCS1D02G345800"/>
</dbReference>
<evidence type="ECO:0000313" key="6">
    <source>
        <dbReference type="Proteomes" id="UP000019116"/>
    </source>
</evidence>
<name>A0A341ZKK3_WHEAT</name>
<dbReference type="Gramene" id="TraesLAC1D03G00546750.1">
    <property type="protein sequence ID" value="TraesLAC1D03G00546750.1.CDS1"/>
    <property type="gene ID" value="TraesLAC1D03G00546750"/>
</dbReference>
<dbReference type="EnsemblPlants" id="TraesCSU02G197400.1">
    <property type="protein sequence ID" value="TraesCSU02G197400.1.cds1"/>
    <property type="gene ID" value="TraesCSU02G197400"/>
</dbReference>
<dbReference type="Gramene" id="TraesNOR1D03G00551060.1">
    <property type="protein sequence ID" value="TraesNOR1D03G00551060.1.CDS1"/>
    <property type="gene ID" value="TraesNOR1D03G00551060"/>
</dbReference>
<dbReference type="Gramene" id="TraesSYM1D03G00550120.1">
    <property type="protein sequence ID" value="TraesSYM1D03G00550120.1.CDS1"/>
    <property type="gene ID" value="TraesSYM1D03G00550120"/>
</dbReference>
<dbReference type="PANTHER" id="PTHR33091:SF98">
    <property type="entry name" value="SUBTILISIN INHIBITOR 1"/>
    <property type="match status" value="1"/>
</dbReference>
<dbReference type="EnsemblPlants" id="TraesCS1D02G345700.1">
    <property type="protein sequence ID" value="TraesCS1D02G345700.1.cds1"/>
    <property type="gene ID" value="TraesCS1D02G345700"/>
</dbReference>
<evidence type="ECO:0000256" key="3">
    <source>
        <dbReference type="ARBA" id="ARBA00022900"/>
    </source>
</evidence>
<dbReference type="Gramene" id="TraesRN1D0100864000.1">
    <property type="protein sequence ID" value="TraesRN1D0100864000.1"/>
    <property type="gene ID" value="TraesRN1D0100864000"/>
</dbReference>
<reference evidence="5" key="1">
    <citation type="submission" date="2018-08" db="EMBL/GenBank/DDBJ databases">
        <authorList>
            <person name="Rossello M."/>
        </authorList>
    </citation>
    <scope>NUCLEOTIDE SEQUENCE [LARGE SCALE GENOMIC DNA]</scope>
    <source>
        <strain evidence="5">cv. Chinese Spring</strain>
    </source>
</reference>
<dbReference type="Gramene" id="TraesPARA_EIv1.0_0307000.1">
    <property type="protein sequence ID" value="TraesPARA_EIv1.0_0307000.1.CDS1"/>
    <property type="gene ID" value="TraesPARA_EIv1.0_0307000"/>
</dbReference>
<dbReference type="PANTHER" id="PTHR33091">
    <property type="entry name" value="PROTEIN, PUTATIVE, EXPRESSED-RELATED"/>
    <property type="match status" value="1"/>
</dbReference>
<proteinExistence type="inferred from homology"/>
<dbReference type="Gramene" id="TraesJUL1D03G00546110.1">
    <property type="protein sequence ID" value="TraesJUL1D03G00546110.1.CDS1"/>
    <property type="gene ID" value="TraesJUL1D03G00546110"/>
</dbReference>
<dbReference type="Gramene" id="TraesCLE_scaffold_206858_01G000100.1">
    <property type="protein sequence ID" value="TraesCLE_scaffold_206858_01G000100.1"/>
    <property type="gene ID" value="TraesCLE_scaffold_206858_01G000100"/>
</dbReference>
<dbReference type="Gramene" id="TraesMAC1D03G00542600.1">
    <property type="protein sequence ID" value="TraesMAC1D03G00542600.1.CDS1"/>
    <property type="gene ID" value="TraesMAC1D03G00542600"/>
</dbReference>
<evidence type="ECO:0000256" key="4">
    <source>
        <dbReference type="SAM" id="MobiDB-lite"/>
    </source>
</evidence>
<dbReference type="OrthoDB" id="580986at2759"/>
<dbReference type="Gramene" id="TraesWEE_scaffold_366800_01G000100.1">
    <property type="protein sequence ID" value="TraesWEE_scaffold_366800_01G000100.1"/>
    <property type="gene ID" value="TraesWEE_scaffold_366800_01G000100"/>
</dbReference>
<keyword evidence="3" id="KW-0722">Serine protease inhibitor</keyword>
<dbReference type="Gramene" id="TraesMAC1D03G00542590.1">
    <property type="protein sequence ID" value="TraesMAC1D03G00542590.1.CDS1"/>
    <property type="gene ID" value="TraesMAC1D03G00542590"/>
</dbReference>
<dbReference type="Gramene" id="TraesARI1D03G00549390.1">
    <property type="protein sequence ID" value="TraesARI1D03G00549390.1.CDS1"/>
    <property type="gene ID" value="TraesARI1D03G00549390"/>
</dbReference>
<dbReference type="Gramene" id="TraesNOR1D03G00551070.1">
    <property type="protein sequence ID" value="TraesNOR1D03G00551070.1.CDS1"/>
    <property type="gene ID" value="TraesNOR1D03G00551070"/>
</dbReference>
<dbReference type="Gramene" id="TraesPARA_EIv1.0_0306990.1">
    <property type="protein sequence ID" value="TraesPARA_EIv1.0_0306990.1.CDS1"/>
    <property type="gene ID" value="TraesPARA_EIv1.0_0306990"/>
</dbReference>
<keyword evidence="2" id="KW-0646">Protease inhibitor</keyword>
<organism evidence="5">
    <name type="scientific">Triticum aestivum</name>
    <name type="common">Wheat</name>
    <dbReference type="NCBI Taxonomy" id="4565"/>
    <lineage>
        <taxon>Eukaryota</taxon>
        <taxon>Viridiplantae</taxon>
        <taxon>Streptophyta</taxon>
        <taxon>Embryophyta</taxon>
        <taxon>Tracheophyta</taxon>
        <taxon>Spermatophyta</taxon>
        <taxon>Magnoliopsida</taxon>
        <taxon>Liliopsida</taxon>
        <taxon>Poales</taxon>
        <taxon>Poaceae</taxon>
        <taxon>BOP clade</taxon>
        <taxon>Pooideae</taxon>
        <taxon>Triticodae</taxon>
        <taxon>Triticeae</taxon>
        <taxon>Triticinae</taxon>
        <taxon>Triticum</taxon>
    </lineage>
</organism>
<evidence type="ECO:0000256" key="1">
    <source>
        <dbReference type="ARBA" id="ARBA00008210"/>
    </source>
</evidence>
<dbReference type="Gramene" id="TraesCS1D02G345700.1">
    <property type="protein sequence ID" value="TraesCS1D02G345700.1.cds1"/>
    <property type="gene ID" value="TraesCS1D02G345700"/>
</dbReference>
<dbReference type="Gramene" id="TraesLAC1D03G00546760.1">
    <property type="protein sequence ID" value="TraesLAC1D03G00546760.1.CDS1"/>
    <property type="gene ID" value="TraesLAC1D03G00546760"/>
</dbReference>
<dbReference type="Gramene" id="TraesCAD_scaffold_066201_01G000100.1">
    <property type="protein sequence ID" value="TraesCAD_scaffold_066201_01G000100.1"/>
    <property type="gene ID" value="TraesCAD_scaffold_066201_01G000100"/>
</dbReference>
<dbReference type="Gene3D" id="3.30.10.10">
    <property type="entry name" value="Trypsin Inhibitor V, subunit A"/>
    <property type="match status" value="1"/>
</dbReference>
<dbReference type="AlphaFoldDB" id="A0A341ZKK3"/>